<keyword evidence="11" id="KW-1185">Reference proteome</keyword>
<dbReference type="InterPro" id="IPR017825">
    <property type="entry name" value="Lycopene_cyclase_dom"/>
</dbReference>
<reference evidence="10 11" key="1">
    <citation type="submission" date="2023-02" db="EMBL/GenBank/DDBJ databases">
        <title>Microbacterium betulae sp. nov., isolated from birch wood.</title>
        <authorList>
            <person name="Pasciak M."/>
            <person name="Pawlik K.J."/>
            <person name="Martynowski D."/>
            <person name="Laczmanski L."/>
            <person name="Ciekot J."/>
            <person name="Szponar B."/>
            <person name="Wojcik-Fatla A."/>
            <person name="Mackiewicz B."/>
            <person name="Farian E."/>
            <person name="Cholewa G."/>
            <person name="Cholewa A."/>
            <person name="Dutkiewicz J."/>
        </authorList>
    </citation>
    <scope>NUCLEOTIDE SEQUENCE [LARGE SCALE GENOMIC DNA]</scope>
    <source>
        <strain evidence="10 11">AB</strain>
    </source>
</reference>
<evidence type="ECO:0000256" key="6">
    <source>
        <dbReference type="ARBA" id="ARBA00023136"/>
    </source>
</evidence>
<dbReference type="GO" id="GO:0016117">
    <property type="term" value="P:carotenoid biosynthetic process"/>
    <property type="evidence" value="ECO:0007669"/>
    <property type="project" value="UniProtKB-KW"/>
</dbReference>
<keyword evidence="3 8" id="KW-0812">Transmembrane</keyword>
<evidence type="ECO:0000256" key="2">
    <source>
        <dbReference type="ARBA" id="ARBA00004829"/>
    </source>
</evidence>
<keyword evidence="7" id="KW-0413">Isomerase</keyword>
<keyword evidence="5 8" id="KW-1133">Transmembrane helix</keyword>
<evidence type="ECO:0000256" key="4">
    <source>
        <dbReference type="ARBA" id="ARBA00022746"/>
    </source>
</evidence>
<dbReference type="NCBIfam" id="TIGR03462">
    <property type="entry name" value="CarR_dom_SF"/>
    <property type="match status" value="1"/>
</dbReference>
<evidence type="ECO:0000256" key="1">
    <source>
        <dbReference type="ARBA" id="ARBA00004141"/>
    </source>
</evidence>
<evidence type="ECO:0000313" key="11">
    <source>
        <dbReference type="Proteomes" id="UP001305498"/>
    </source>
</evidence>
<evidence type="ECO:0000259" key="9">
    <source>
        <dbReference type="Pfam" id="PF18916"/>
    </source>
</evidence>
<evidence type="ECO:0000256" key="8">
    <source>
        <dbReference type="SAM" id="Phobius"/>
    </source>
</evidence>
<dbReference type="GO" id="GO:0016020">
    <property type="term" value="C:membrane"/>
    <property type="evidence" value="ECO:0007669"/>
    <property type="project" value="UniProtKB-SubCell"/>
</dbReference>
<name>A0AA97I5C5_9MICO</name>
<comment type="pathway">
    <text evidence="2">Carotenoid biosynthesis.</text>
</comment>
<dbReference type="EMBL" id="CP118157">
    <property type="protein sequence ID" value="WOF22664.1"/>
    <property type="molecule type" value="Genomic_DNA"/>
</dbReference>
<sequence length="104" mass="10831">MTYALLCALFLGLAVVAALALSASRPGGARRPAPVPLALAAGALVLLTAAFDNLMIAAGLFAYADEHVSGLRIGLAPVEDFAYPLAVVVLLPALWSFLGRRRDR</sequence>
<dbReference type="KEGG" id="mbet:N8K70_14895"/>
<feature type="domain" description="Lycopene cyclase" evidence="9">
    <location>
        <begin position="14"/>
        <end position="95"/>
    </location>
</feature>
<evidence type="ECO:0000256" key="3">
    <source>
        <dbReference type="ARBA" id="ARBA00022692"/>
    </source>
</evidence>
<feature type="transmembrane region" description="Helical" evidence="8">
    <location>
        <begin position="81"/>
        <end position="98"/>
    </location>
</feature>
<evidence type="ECO:0000313" key="10">
    <source>
        <dbReference type="EMBL" id="WOF22664.1"/>
    </source>
</evidence>
<dbReference type="AlphaFoldDB" id="A0AA97I5C5"/>
<accession>A0AA97I5C5</accession>
<feature type="transmembrane region" description="Helical" evidence="8">
    <location>
        <begin position="38"/>
        <end position="61"/>
    </location>
</feature>
<protein>
    <submittedName>
        <fullName evidence="10">Lycopene cyclase domain-containing protein</fullName>
    </submittedName>
</protein>
<dbReference type="RefSeq" id="WP_317139135.1">
    <property type="nucleotide sequence ID" value="NZ_CP118157.1"/>
</dbReference>
<evidence type="ECO:0000256" key="7">
    <source>
        <dbReference type="ARBA" id="ARBA00023235"/>
    </source>
</evidence>
<dbReference type="Proteomes" id="UP001305498">
    <property type="component" value="Chromosome"/>
</dbReference>
<dbReference type="GO" id="GO:0016872">
    <property type="term" value="F:intramolecular lyase activity"/>
    <property type="evidence" value="ECO:0007669"/>
    <property type="project" value="InterPro"/>
</dbReference>
<dbReference type="Pfam" id="PF18916">
    <property type="entry name" value="Lycopene_cyc"/>
    <property type="match status" value="1"/>
</dbReference>
<evidence type="ECO:0000256" key="5">
    <source>
        <dbReference type="ARBA" id="ARBA00022989"/>
    </source>
</evidence>
<keyword evidence="6 8" id="KW-0472">Membrane</keyword>
<keyword evidence="4" id="KW-0125">Carotenoid biosynthesis</keyword>
<organism evidence="10 11">
    <name type="scientific">Microbacterium betulae</name>
    <dbReference type="NCBI Taxonomy" id="2981139"/>
    <lineage>
        <taxon>Bacteria</taxon>
        <taxon>Bacillati</taxon>
        <taxon>Actinomycetota</taxon>
        <taxon>Actinomycetes</taxon>
        <taxon>Micrococcales</taxon>
        <taxon>Microbacteriaceae</taxon>
        <taxon>Microbacterium</taxon>
    </lineage>
</organism>
<comment type="subcellular location">
    <subcellularLocation>
        <location evidence="1">Membrane</location>
        <topology evidence="1">Multi-pass membrane protein</topology>
    </subcellularLocation>
</comment>
<gene>
    <name evidence="10" type="ORF">N8K70_14895</name>
</gene>
<dbReference type="GO" id="GO:0045436">
    <property type="term" value="F:lycopene beta cyclase activity"/>
    <property type="evidence" value="ECO:0007669"/>
    <property type="project" value="UniProtKB-ARBA"/>
</dbReference>
<proteinExistence type="predicted"/>